<name>A0A2S0N8C3_9HYPH</name>
<feature type="signal peptide" evidence="1">
    <location>
        <begin position="1"/>
        <end position="23"/>
    </location>
</feature>
<feature type="chain" id="PRO_5015553250" evidence="1">
    <location>
        <begin position="24"/>
        <end position="162"/>
    </location>
</feature>
<keyword evidence="3" id="KW-1185">Reference proteome</keyword>
<dbReference type="OrthoDB" id="8452592at2"/>
<accession>A0A2S0N8C3</accession>
<protein>
    <submittedName>
        <fullName evidence="2">Uncharacterized protein</fullName>
    </submittedName>
</protein>
<evidence type="ECO:0000313" key="2">
    <source>
        <dbReference type="EMBL" id="AVO44398.1"/>
    </source>
</evidence>
<proteinExistence type="predicted"/>
<organism evidence="2 3">
    <name type="scientific">Phreatobacter cathodiphilus</name>
    <dbReference type="NCBI Taxonomy" id="1868589"/>
    <lineage>
        <taxon>Bacteria</taxon>
        <taxon>Pseudomonadati</taxon>
        <taxon>Pseudomonadota</taxon>
        <taxon>Alphaproteobacteria</taxon>
        <taxon>Hyphomicrobiales</taxon>
        <taxon>Phreatobacteraceae</taxon>
        <taxon>Phreatobacter</taxon>
    </lineage>
</organism>
<dbReference type="KEGG" id="phr:C6569_04590"/>
<evidence type="ECO:0000256" key="1">
    <source>
        <dbReference type="SAM" id="SignalP"/>
    </source>
</evidence>
<sequence>MHAPSFTVGLVLLLAAVPAAAPAAAQRAATPVAAEDCQAVARSLSEATGIAVRAATGPARTVDDRAPRGEACVVTGTATGLTRRFGEVSDRLVAALRGWRHDVPFDADGPMSLVRRYSRDGVSVIVFLETENPPGTCADVPIGDCRVPLRRWTWTLKAAAYR</sequence>
<keyword evidence="1" id="KW-0732">Signal</keyword>
<dbReference type="AlphaFoldDB" id="A0A2S0N8C3"/>
<gene>
    <name evidence="2" type="ORF">C6569_04590</name>
</gene>
<dbReference type="RefSeq" id="WP_106747728.1">
    <property type="nucleotide sequence ID" value="NZ_CP027668.1"/>
</dbReference>
<dbReference type="EMBL" id="CP027668">
    <property type="protein sequence ID" value="AVO44398.1"/>
    <property type="molecule type" value="Genomic_DNA"/>
</dbReference>
<evidence type="ECO:0000313" key="3">
    <source>
        <dbReference type="Proteomes" id="UP000237889"/>
    </source>
</evidence>
<reference evidence="2 3" key="1">
    <citation type="submission" date="2018-03" db="EMBL/GenBank/DDBJ databases">
        <title>Genome sequencing of Phreatobacter sp.</title>
        <authorList>
            <person name="Kim S.-J."/>
            <person name="Heo J."/>
            <person name="Kwon S.-W."/>
        </authorList>
    </citation>
    <scope>NUCLEOTIDE SEQUENCE [LARGE SCALE GENOMIC DNA]</scope>
    <source>
        <strain evidence="2 3">S-12</strain>
    </source>
</reference>
<dbReference type="Proteomes" id="UP000237889">
    <property type="component" value="Chromosome"/>
</dbReference>